<evidence type="ECO:0000259" key="2">
    <source>
        <dbReference type="Pfam" id="PF00535"/>
    </source>
</evidence>
<dbReference type="Proteomes" id="UP000525652">
    <property type="component" value="Unassembled WGS sequence"/>
</dbReference>
<reference evidence="3 4" key="1">
    <citation type="submission" date="2020-07" db="EMBL/GenBank/DDBJ databases">
        <authorList>
            <person name="Feng X."/>
        </authorList>
    </citation>
    <scope>NUCLEOTIDE SEQUENCE [LARGE SCALE GENOMIC DNA]</scope>
    <source>
        <strain evidence="3 4">JCM14086</strain>
    </source>
</reference>
<keyword evidence="4" id="KW-1185">Reference proteome</keyword>
<proteinExistence type="predicted"/>
<feature type="domain" description="Glycosyltransferase 2-like" evidence="2">
    <location>
        <begin position="7"/>
        <end position="139"/>
    </location>
</feature>
<dbReference type="GO" id="GO:0016757">
    <property type="term" value="F:glycosyltransferase activity"/>
    <property type="evidence" value="ECO:0007669"/>
    <property type="project" value="InterPro"/>
</dbReference>
<protein>
    <submittedName>
        <fullName evidence="3">Glycosyltransferase</fullName>
    </submittedName>
</protein>
<organism evidence="3 4">
    <name type="scientific">Puniceicoccus vermicola</name>
    <dbReference type="NCBI Taxonomy" id="388746"/>
    <lineage>
        <taxon>Bacteria</taxon>
        <taxon>Pseudomonadati</taxon>
        <taxon>Verrucomicrobiota</taxon>
        <taxon>Opitutia</taxon>
        <taxon>Puniceicoccales</taxon>
        <taxon>Puniceicoccaceae</taxon>
        <taxon>Puniceicoccus</taxon>
    </lineage>
</organism>
<dbReference type="PANTHER" id="PTHR45947:SF3">
    <property type="entry name" value="SULFOQUINOVOSYL TRANSFERASE SQD2"/>
    <property type="match status" value="1"/>
</dbReference>
<accession>A0A7X1E567</accession>
<gene>
    <name evidence="3" type="ORF">H5P30_16250</name>
</gene>
<dbReference type="Pfam" id="PF00535">
    <property type="entry name" value="Glycos_transf_2"/>
    <property type="match status" value="1"/>
</dbReference>
<dbReference type="AlphaFoldDB" id="A0A7X1E567"/>
<sequence>MYTIALCIATYRRPKMLQTLLESLAKITLPEDCEVELRIVDNDSEGSGKPVIDAFRHSTRRFSGIRYTSEPAQNIALARNASINMGGADFFIFVDDDEWVCEEWLVKLIKAAEDYKADSVFGPVYGICTPGTARWIVKGQFFDKLVPPTGTDIDWKNTRTSNTLVRGSWFNGPNEFRFDAELGRSGGSDSDLFSRISAAGGKFVSCAEAEVYEHAPESRTSLRWLWGRAYRNGLIYERISSRRDDEISSTKRFFRRLGAAVILSTKGIPGVLRGDSSQFFRGLLKIPLAMGGLKAAMRPDATSKHVAYKGAKETTKVAFLTNIVSPYRKPVFERLSQTPNWDFTVYADAKREFDRQWEVDSNGLTIVHPKCLSWKRKVRSQKPVPFEQTITLHIPFGLLKNLFSDKPDIVISLELGLRTAIAAFYCRLARKRLIIWAYQSRISGTQGQSRLLWRKFLLRQAEKVVGMGIQAREVLRGWGVPDEKIVDALNAADHVTLRAKLSAPGAQEKVSQISLENAPNKKMAIVVGRLIPLKGVEYLLDLWKDLPNDILEEWQLIFIGDGPLSVLITEANCPSITWKGPVPSEEMAYWYKAADLHIFPTCGDVWGLVVNEASEVGTPSLCSIHAGCCDNLIHSEFDGLQFDPTQKKQASRELIDALDNPRLKTMGQAAKATIAPFSLDNLAESFRKATLTA</sequence>
<comment type="caution">
    <text evidence="3">The sequence shown here is derived from an EMBL/GenBank/DDBJ whole genome shotgun (WGS) entry which is preliminary data.</text>
</comment>
<dbReference type="Pfam" id="PF00534">
    <property type="entry name" value="Glycos_transf_1"/>
    <property type="match status" value="1"/>
</dbReference>
<name>A0A7X1E567_9BACT</name>
<dbReference type="EMBL" id="JACHVA010000126">
    <property type="protein sequence ID" value="MBC2603335.1"/>
    <property type="molecule type" value="Genomic_DNA"/>
</dbReference>
<evidence type="ECO:0000313" key="4">
    <source>
        <dbReference type="Proteomes" id="UP000525652"/>
    </source>
</evidence>
<keyword evidence="3" id="KW-0808">Transferase</keyword>
<dbReference type="InterPro" id="IPR050194">
    <property type="entry name" value="Glycosyltransferase_grp1"/>
</dbReference>
<dbReference type="SUPFAM" id="SSF53448">
    <property type="entry name" value="Nucleotide-diphospho-sugar transferases"/>
    <property type="match status" value="1"/>
</dbReference>
<dbReference type="PANTHER" id="PTHR45947">
    <property type="entry name" value="SULFOQUINOVOSYL TRANSFERASE SQD2"/>
    <property type="match status" value="1"/>
</dbReference>
<dbReference type="InterPro" id="IPR001173">
    <property type="entry name" value="Glyco_trans_2-like"/>
</dbReference>
<evidence type="ECO:0000313" key="3">
    <source>
        <dbReference type="EMBL" id="MBC2603335.1"/>
    </source>
</evidence>
<dbReference type="Gene3D" id="3.90.550.10">
    <property type="entry name" value="Spore Coat Polysaccharide Biosynthesis Protein SpsA, Chain A"/>
    <property type="match status" value="1"/>
</dbReference>
<evidence type="ECO:0000259" key="1">
    <source>
        <dbReference type="Pfam" id="PF00534"/>
    </source>
</evidence>
<dbReference type="Gene3D" id="3.40.50.2000">
    <property type="entry name" value="Glycogen Phosphorylase B"/>
    <property type="match status" value="2"/>
</dbReference>
<feature type="domain" description="Glycosyl transferase family 1" evidence="1">
    <location>
        <begin position="516"/>
        <end position="671"/>
    </location>
</feature>
<dbReference type="CDD" id="cd03801">
    <property type="entry name" value="GT4_PimA-like"/>
    <property type="match status" value="1"/>
</dbReference>
<dbReference type="InterPro" id="IPR001296">
    <property type="entry name" value="Glyco_trans_1"/>
</dbReference>
<dbReference type="SUPFAM" id="SSF53756">
    <property type="entry name" value="UDP-Glycosyltransferase/glycogen phosphorylase"/>
    <property type="match status" value="1"/>
</dbReference>
<dbReference type="InterPro" id="IPR029044">
    <property type="entry name" value="Nucleotide-diphossugar_trans"/>
</dbReference>
<dbReference type="RefSeq" id="WP_185693967.1">
    <property type="nucleotide sequence ID" value="NZ_JACHVA010000126.1"/>
</dbReference>